<evidence type="ECO:0000313" key="5">
    <source>
        <dbReference type="Proteomes" id="UP000002247"/>
    </source>
</evidence>
<evidence type="ECO:0000313" key="4">
    <source>
        <dbReference type="EMBL" id="ADG97856.1"/>
    </source>
</evidence>
<organism evidence="4 5">
    <name type="scientific">Segniliparus rotundus (strain ATCC BAA-972 / CDC 1076 / CIP 108378 / DSM 44985 / JCM 13578)</name>
    <dbReference type="NCBI Taxonomy" id="640132"/>
    <lineage>
        <taxon>Bacteria</taxon>
        <taxon>Bacillati</taxon>
        <taxon>Actinomycetota</taxon>
        <taxon>Actinomycetes</taxon>
        <taxon>Mycobacteriales</taxon>
        <taxon>Segniliparaceae</taxon>
        <taxon>Segniliparus</taxon>
    </lineage>
</organism>
<dbReference type="PROSITE" id="PS52050">
    <property type="entry name" value="WYL"/>
    <property type="match status" value="1"/>
</dbReference>
<accession>D6Z7C6</accession>
<evidence type="ECO:0000259" key="1">
    <source>
        <dbReference type="Pfam" id="PF13280"/>
    </source>
</evidence>
<keyword evidence="5" id="KW-1185">Reference proteome</keyword>
<dbReference type="InterPro" id="IPR043839">
    <property type="entry name" value="PafC_HTH"/>
</dbReference>
<dbReference type="RefSeq" id="WP_013138310.1">
    <property type="nucleotide sequence ID" value="NC_014168.1"/>
</dbReference>
<dbReference type="InterPro" id="IPR057727">
    <property type="entry name" value="WCX_dom"/>
</dbReference>
<reference evidence="4 5" key="1">
    <citation type="journal article" date="2010" name="Stand. Genomic Sci.">
        <title>Complete genome sequence of Segniliparus rotundus type strain (CDC 1076).</title>
        <authorList>
            <person name="Sikorski J."/>
            <person name="Lapidus A."/>
            <person name="Copeland A."/>
            <person name="Misra M."/>
            <person name="Glavina Del Rio T."/>
            <person name="Nolan M."/>
            <person name="Lucas S."/>
            <person name="Chen F."/>
            <person name="Tice H."/>
            <person name="Cheng J.F."/>
            <person name="Jando M."/>
            <person name="Schneider S."/>
            <person name="Bruce D."/>
            <person name="Goodwin L."/>
            <person name="Pitluck S."/>
            <person name="Liolios K."/>
            <person name="Mikhailova N."/>
            <person name="Pati A."/>
            <person name="Ivanova N."/>
            <person name="Mavromatis K."/>
            <person name="Chen A."/>
            <person name="Palaniappan K."/>
            <person name="Chertkov O."/>
            <person name="Land M."/>
            <person name="Hauser L."/>
            <person name="Chang Y.J."/>
            <person name="Jeffries C.D."/>
            <person name="Brettin T."/>
            <person name="Detter J.C."/>
            <person name="Han C."/>
            <person name="Rohde M."/>
            <person name="Goker M."/>
            <person name="Bristow J."/>
            <person name="Eisen J.A."/>
            <person name="Markowitz V."/>
            <person name="Hugenholtz P."/>
            <person name="Kyrpides N.C."/>
            <person name="Klenk H.P."/>
        </authorList>
    </citation>
    <scope>NUCLEOTIDE SEQUENCE [LARGE SCALE GENOMIC DNA]</scope>
    <source>
        <strain evidence="5">ATCC BAA-972 / CDC 1076 / CIP 108378 / DSM 44985 / JCM 13578</strain>
    </source>
</reference>
<feature type="domain" description="WYL" evidence="1">
    <location>
        <begin position="141"/>
        <end position="207"/>
    </location>
</feature>
<dbReference type="AlphaFoldDB" id="D6Z7C6"/>
<dbReference type="KEGG" id="srt:Srot_1392"/>
<dbReference type="PANTHER" id="PTHR34580">
    <property type="match status" value="1"/>
</dbReference>
<dbReference type="InterPro" id="IPR028349">
    <property type="entry name" value="PafC-like"/>
</dbReference>
<feature type="domain" description="PafC HTH" evidence="2">
    <location>
        <begin position="8"/>
        <end position="121"/>
    </location>
</feature>
<feature type="domain" description="WCX" evidence="3">
    <location>
        <begin position="235"/>
        <end position="305"/>
    </location>
</feature>
<dbReference type="PANTHER" id="PTHR34580:SF1">
    <property type="entry name" value="PROTEIN PAFC"/>
    <property type="match status" value="1"/>
</dbReference>
<dbReference type="Proteomes" id="UP000002247">
    <property type="component" value="Chromosome"/>
</dbReference>
<evidence type="ECO:0000259" key="3">
    <source>
        <dbReference type="Pfam" id="PF25583"/>
    </source>
</evidence>
<dbReference type="HOGENOM" id="CLU_041141_2_0_11"/>
<dbReference type="Pfam" id="PF25583">
    <property type="entry name" value="WCX"/>
    <property type="match status" value="1"/>
</dbReference>
<evidence type="ECO:0008006" key="6">
    <source>
        <dbReference type="Google" id="ProtNLM"/>
    </source>
</evidence>
<gene>
    <name evidence="4" type="ordered locus">Srot_1392</name>
</gene>
<dbReference type="InterPro" id="IPR051534">
    <property type="entry name" value="CBASS_pafABC_assoc_protein"/>
</dbReference>
<dbReference type="OrthoDB" id="5174471at2"/>
<dbReference type="Pfam" id="PF19187">
    <property type="entry name" value="HTH_PafC"/>
    <property type="match status" value="1"/>
</dbReference>
<evidence type="ECO:0000259" key="2">
    <source>
        <dbReference type="Pfam" id="PF19187"/>
    </source>
</evidence>
<sequence>MPAKDLATRLTKMLSIIPYFLAHPGQNIRDGAKELGMSVPELHRDLNRLWLCGLPGYSPGDLIDISFAGDAVEVGFSAGVDRPLRLTRTEATLLVVALRALAELPSGVDPTAALGAIEKIETASQGGVAGAPAAQEPESPAIRTARAALAAGRALKIRYYSATSDAVTDRVIDPIRVVLQGRNSYIQAWCRTSRAVRLFRLDRLEDAAELPEPSRPEASPVVTAGFWGESGELPKALVAVAPDAAWAIEHHGMTATGERTEDGWLIAGLGYGSPGWLRRFLLGHGTEIKLLEPAELVSDAAESARIALRRYAAFAEPTPGGVESAGPTS</sequence>
<dbReference type="STRING" id="640132.Srot_1392"/>
<protein>
    <recommendedName>
        <fullName evidence="6">Transcriptional regulator protein-like protein</fullName>
    </recommendedName>
</protein>
<dbReference type="InterPro" id="IPR026881">
    <property type="entry name" value="WYL_dom"/>
</dbReference>
<dbReference type="EMBL" id="CP001958">
    <property type="protein sequence ID" value="ADG97856.1"/>
    <property type="molecule type" value="Genomic_DNA"/>
</dbReference>
<name>D6Z7C6_SEGRD</name>
<dbReference type="PIRSF" id="PIRSF016838">
    <property type="entry name" value="PafC"/>
    <property type="match status" value="1"/>
</dbReference>
<dbReference type="Pfam" id="PF13280">
    <property type="entry name" value="WYL"/>
    <property type="match status" value="1"/>
</dbReference>
<proteinExistence type="predicted"/>
<dbReference type="eggNOG" id="COG2378">
    <property type="taxonomic scope" value="Bacteria"/>
</dbReference>